<evidence type="ECO:0000313" key="4">
    <source>
        <dbReference type="EMBL" id="MBP1990046.1"/>
    </source>
</evidence>
<sequence length="366" mass="41557">MGFWSVLFIVMIFVPIFGLMAATPYLTRKTISFGVSVSEENYHHPAVKKMRKSYAQIIGLLGIVVVTGSLILTGLLTDEQFAWIINGLLIILLAVSGISYLYFYQKMKNLKQELGWKDPQSQIIAVDTRFRSQKLGYSNLWFLIHAAFMLLSAAFVWMQYDRIPDMIVMKYDFQGVPTNIVEKSYQSVFFPNVMQLCMIVTFIFVNMITMKSKQQINASNPESSMQQNVAFRRLWSLYAIILGFLLIALFSFIQLGMIYSFSYSVNASVSMITVAIILIGTIVLGVRTGQGGSRIRTSETTVKQVQINDDKFWKLGAFYYNPQDPSLFVEKRMGIGWTINMGRPLGWVIMIGLPLVLILAPLLLTR</sequence>
<dbReference type="InterPro" id="IPR043831">
    <property type="entry name" value="DUF5808"/>
</dbReference>
<organism evidence="4 5">
    <name type="scientific">Paenibacillus eucommiae</name>
    <dbReference type="NCBI Taxonomy" id="1355755"/>
    <lineage>
        <taxon>Bacteria</taxon>
        <taxon>Bacillati</taxon>
        <taxon>Bacillota</taxon>
        <taxon>Bacilli</taxon>
        <taxon>Bacillales</taxon>
        <taxon>Paenibacillaceae</taxon>
        <taxon>Paenibacillus</taxon>
    </lineage>
</organism>
<keyword evidence="1" id="KW-1133">Transmembrane helix</keyword>
<dbReference type="Pfam" id="PF19124">
    <property type="entry name" value="DUF5808"/>
    <property type="match status" value="1"/>
</dbReference>
<dbReference type="InterPro" id="IPR012867">
    <property type="entry name" value="DUF1648"/>
</dbReference>
<keyword evidence="1" id="KW-0812">Transmembrane</keyword>
<feature type="transmembrane region" description="Helical" evidence="1">
    <location>
        <begin position="235"/>
        <end position="261"/>
    </location>
</feature>
<dbReference type="EMBL" id="JAGGLB010000003">
    <property type="protein sequence ID" value="MBP1990046.1"/>
    <property type="molecule type" value="Genomic_DNA"/>
</dbReference>
<evidence type="ECO:0000259" key="2">
    <source>
        <dbReference type="Pfam" id="PF07853"/>
    </source>
</evidence>
<feature type="transmembrane region" description="Helical" evidence="1">
    <location>
        <begin position="345"/>
        <end position="364"/>
    </location>
</feature>
<feature type="transmembrane region" description="Helical" evidence="1">
    <location>
        <begin position="267"/>
        <end position="286"/>
    </location>
</feature>
<reference evidence="4 5" key="1">
    <citation type="submission" date="2021-03" db="EMBL/GenBank/DDBJ databases">
        <title>Genomic Encyclopedia of Type Strains, Phase IV (KMG-IV): sequencing the most valuable type-strain genomes for metagenomic binning, comparative biology and taxonomic classification.</title>
        <authorList>
            <person name="Goeker M."/>
        </authorList>
    </citation>
    <scope>NUCLEOTIDE SEQUENCE [LARGE SCALE GENOMIC DNA]</scope>
    <source>
        <strain evidence="4 5">DSM 26048</strain>
    </source>
</reference>
<dbReference type="RefSeq" id="WP_209970803.1">
    <property type="nucleotide sequence ID" value="NZ_JAGGLB010000003.1"/>
</dbReference>
<feature type="transmembrane region" description="Helical" evidence="1">
    <location>
        <begin position="140"/>
        <end position="160"/>
    </location>
</feature>
<dbReference type="Proteomes" id="UP001519287">
    <property type="component" value="Unassembled WGS sequence"/>
</dbReference>
<evidence type="ECO:0000313" key="5">
    <source>
        <dbReference type="Proteomes" id="UP001519287"/>
    </source>
</evidence>
<name>A0ABS4ISQ4_9BACL</name>
<feature type="transmembrane region" description="Helical" evidence="1">
    <location>
        <begin position="6"/>
        <end position="26"/>
    </location>
</feature>
<proteinExistence type="predicted"/>
<comment type="caution">
    <text evidence="4">The sequence shown here is derived from an EMBL/GenBank/DDBJ whole genome shotgun (WGS) entry which is preliminary data.</text>
</comment>
<dbReference type="PANTHER" id="PTHR37810">
    <property type="entry name" value="IMMUNITY PROTEIN SDPI"/>
    <property type="match status" value="1"/>
</dbReference>
<accession>A0ABS4ISQ4</accession>
<dbReference type="PIRSF" id="PIRSF032908">
    <property type="entry name" value="UCP032908"/>
    <property type="match status" value="1"/>
</dbReference>
<evidence type="ECO:0000259" key="3">
    <source>
        <dbReference type="Pfam" id="PF19124"/>
    </source>
</evidence>
<keyword evidence="5" id="KW-1185">Reference proteome</keyword>
<dbReference type="PANTHER" id="PTHR37810:SF9">
    <property type="entry name" value="MEMBRANE PROTEIN"/>
    <property type="match status" value="1"/>
</dbReference>
<feature type="transmembrane region" description="Helical" evidence="1">
    <location>
        <begin position="189"/>
        <end position="209"/>
    </location>
</feature>
<feature type="transmembrane region" description="Helical" evidence="1">
    <location>
        <begin position="81"/>
        <end position="103"/>
    </location>
</feature>
<feature type="domain" description="DUF1648" evidence="2">
    <location>
        <begin position="148"/>
        <end position="194"/>
    </location>
</feature>
<keyword evidence="1" id="KW-0472">Membrane</keyword>
<feature type="transmembrane region" description="Helical" evidence="1">
    <location>
        <begin position="54"/>
        <end position="75"/>
    </location>
</feature>
<dbReference type="InterPro" id="IPR014574">
    <property type="entry name" value="UCP032908"/>
</dbReference>
<evidence type="ECO:0000256" key="1">
    <source>
        <dbReference type="SAM" id="Phobius"/>
    </source>
</evidence>
<protein>
    <submittedName>
        <fullName evidence="4">Membrane protein</fullName>
    </submittedName>
</protein>
<gene>
    <name evidence="4" type="ORF">J2Z66_001644</name>
</gene>
<feature type="domain" description="DUF5808" evidence="3">
    <location>
        <begin position="322"/>
        <end position="347"/>
    </location>
</feature>
<dbReference type="Pfam" id="PF07853">
    <property type="entry name" value="DUF1648"/>
    <property type="match status" value="1"/>
</dbReference>